<dbReference type="AlphaFoldDB" id="A0A0N4T863"/>
<accession>A0A0N4T863</accession>
<evidence type="ECO:0000256" key="1">
    <source>
        <dbReference type="SAM" id="MobiDB-lite"/>
    </source>
</evidence>
<evidence type="ECO:0000313" key="2">
    <source>
        <dbReference type="EMBL" id="VDN85550.1"/>
    </source>
</evidence>
<keyword evidence="3" id="KW-1185">Reference proteome</keyword>
<dbReference type="Proteomes" id="UP000278627">
    <property type="component" value="Unassembled WGS sequence"/>
</dbReference>
<dbReference type="EMBL" id="UZAD01002043">
    <property type="protein sequence ID" value="VDN85550.1"/>
    <property type="molecule type" value="Genomic_DNA"/>
</dbReference>
<gene>
    <name evidence="2" type="ORF">BPAG_LOCUS4364</name>
</gene>
<dbReference type="STRING" id="6280.A0A0N4T863"/>
<dbReference type="SUPFAM" id="SSF81324">
    <property type="entry name" value="Voltage-gated potassium channels"/>
    <property type="match status" value="1"/>
</dbReference>
<feature type="region of interest" description="Disordered" evidence="1">
    <location>
        <begin position="83"/>
        <end position="128"/>
    </location>
</feature>
<feature type="compositionally biased region" description="Polar residues" evidence="1">
    <location>
        <begin position="83"/>
        <end position="92"/>
    </location>
</feature>
<reference evidence="2 3" key="2">
    <citation type="submission" date="2018-11" db="EMBL/GenBank/DDBJ databases">
        <authorList>
            <consortium name="Pathogen Informatics"/>
        </authorList>
    </citation>
    <scope>NUCLEOTIDE SEQUENCE [LARGE SCALE GENOMIC DNA]</scope>
</reference>
<dbReference type="WBParaSite" id="BPAG_0000440001-mRNA-1">
    <property type="protein sequence ID" value="BPAG_0000440001-mRNA-1"/>
    <property type="gene ID" value="BPAG_0000440001"/>
</dbReference>
<organism evidence="4">
    <name type="scientific">Brugia pahangi</name>
    <name type="common">Filarial nematode worm</name>
    <dbReference type="NCBI Taxonomy" id="6280"/>
    <lineage>
        <taxon>Eukaryota</taxon>
        <taxon>Metazoa</taxon>
        <taxon>Ecdysozoa</taxon>
        <taxon>Nematoda</taxon>
        <taxon>Chromadorea</taxon>
        <taxon>Rhabditida</taxon>
        <taxon>Spirurina</taxon>
        <taxon>Spiruromorpha</taxon>
        <taxon>Filarioidea</taxon>
        <taxon>Onchocercidae</taxon>
        <taxon>Brugia</taxon>
    </lineage>
</organism>
<name>A0A0N4T863_BRUPA</name>
<feature type="compositionally biased region" description="Low complexity" evidence="1">
    <location>
        <begin position="93"/>
        <end position="117"/>
    </location>
</feature>
<protein>
    <submittedName>
        <fullName evidence="4">Col_cuticle_N domain-containing protein</fullName>
    </submittedName>
</protein>
<evidence type="ECO:0000313" key="3">
    <source>
        <dbReference type="Proteomes" id="UP000278627"/>
    </source>
</evidence>
<evidence type="ECO:0000313" key="4">
    <source>
        <dbReference type="WBParaSite" id="BPAG_0000440001-mRNA-1"/>
    </source>
</evidence>
<proteinExistence type="predicted"/>
<reference evidence="4" key="1">
    <citation type="submission" date="2017-02" db="UniProtKB">
        <authorList>
            <consortium name="WormBaseParasite"/>
        </authorList>
    </citation>
    <scope>IDENTIFICATION</scope>
</reference>
<sequence length="128" mass="14481">MTTVVGKLVATGAIACGVLVLALPITIIVDNFMKVTEEDEKLSHRLRRTGPKDSFTIEVPLEAFVQEQQMKLVRIENNKYLESNKQQTSSYKNNSNNSNNDNNNVENESNDNNNINDRMNHQSLVMNQ</sequence>